<dbReference type="AlphaFoldDB" id="A0A833JPP4"/>
<dbReference type="Proteomes" id="UP000469950">
    <property type="component" value="Unassembled WGS sequence"/>
</dbReference>
<reference evidence="1 2" key="1">
    <citation type="submission" date="2019-10" db="EMBL/GenBank/DDBJ databases">
        <title>Draft genome sequence of Marinobacter hydrocarbonoclasticus NCT7M from the microbiome of the marine copepod.</title>
        <authorList>
            <person name="Nuttall R."/>
            <person name="Sharma G."/>
            <person name="Moisander P."/>
        </authorList>
    </citation>
    <scope>NUCLEOTIDE SEQUENCE [LARGE SCALE GENOMIC DNA]</scope>
    <source>
        <strain evidence="1 2">NCT7M</strain>
    </source>
</reference>
<organism evidence="1 2">
    <name type="scientific">Marinobacter nauticus</name>
    <name type="common">Marinobacter hydrocarbonoclasticus</name>
    <name type="synonym">Marinobacter aquaeolei</name>
    <dbReference type="NCBI Taxonomy" id="2743"/>
    <lineage>
        <taxon>Bacteria</taxon>
        <taxon>Pseudomonadati</taxon>
        <taxon>Pseudomonadota</taxon>
        <taxon>Gammaproteobacteria</taxon>
        <taxon>Pseudomonadales</taxon>
        <taxon>Marinobacteraceae</taxon>
        <taxon>Marinobacter</taxon>
    </lineage>
</organism>
<name>A0A833JPP4_MARNT</name>
<dbReference type="EMBL" id="WBMP01000007">
    <property type="protein sequence ID" value="KAE8545747.1"/>
    <property type="molecule type" value="Genomic_DNA"/>
</dbReference>
<sequence length="46" mass="5335">MRTPRIRSCPMDQGYRDDCKDEVLRMMRSLMDQAGVSHGIWGLHGQ</sequence>
<proteinExistence type="predicted"/>
<protein>
    <submittedName>
        <fullName evidence="1">Uncharacterized protein</fullName>
    </submittedName>
</protein>
<gene>
    <name evidence="1" type="ORF">F6453_1941</name>
</gene>
<evidence type="ECO:0000313" key="2">
    <source>
        <dbReference type="Proteomes" id="UP000469950"/>
    </source>
</evidence>
<evidence type="ECO:0000313" key="1">
    <source>
        <dbReference type="EMBL" id="KAE8545747.1"/>
    </source>
</evidence>
<comment type="caution">
    <text evidence="1">The sequence shown here is derived from an EMBL/GenBank/DDBJ whole genome shotgun (WGS) entry which is preliminary data.</text>
</comment>
<accession>A0A833JPP4</accession>